<dbReference type="RefSeq" id="XP_025061794.1">
    <property type="nucleotide sequence ID" value="XM_025206009.1"/>
</dbReference>
<sequence length="311" mass="36927">MERKRTPTKGRRLGSSRRKQLREMSDQAKESSILEEEPVASEIMEKVQDFFRECDKDQKGFLTRANMQNLKMRDLPCSAEELEFIFDTLDTDKNGSLTTEEFTTGLRQFLSTQTATREHRRRKTASRRVHMMSANLSLEDVDSEERKCFIDFMDQLGAENIFEDQSEIWKLWVKLRQDEPHLLGNLEEFLAKMTNWIKEARSEKATLELTLTKQVTERNREVQHLYEEMEQQIHQEKQRLQHELETEFYSLQTNQQAASSENQQLKQTNQDLETQLHQIHQQLQETHEHLGAMKSRVSQLHSEEMRQVLLR</sequence>
<dbReference type="Proteomes" id="UP000189705">
    <property type="component" value="Unplaced"/>
</dbReference>
<dbReference type="RefSeq" id="XP_025061795.1">
    <property type="nucleotide sequence ID" value="XM_025206010.1"/>
</dbReference>
<evidence type="ECO:0000313" key="8">
    <source>
        <dbReference type="RefSeq" id="XP_025061795.1"/>
    </source>
</evidence>
<gene>
    <name evidence="7 8" type="primary">LOC102386840</name>
</gene>
<keyword evidence="2" id="KW-0106">Calcium</keyword>
<dbReference type="CDD" id="cd00051">
    <property type="entry name" value="EFh"/>
    <property type="match status" value="1"/>
</dbReference>
<dbReference type="STRING" id="38654.A0A3Q0GPS3"/>
<organism evidence="6 7">
    <name type="scientific">Alligator sinensis</name>
    <name type="common">Chinese alligator</name>
    <dbReference type="NCBI Taxonomy" id="38654"/>
    <lineage>
        <taxon>Eukaryota</taxon>
        <taxon>Metazoa</taxon>
        <taxon>Chordata</taxon>
        <taxon>Craniata</taxon>
        <taxon>Vertebrata</taxon>
        <taxon>Euteleostomi</taxon>
        <taxon>Archelosauria</taxon>
        <taxon>Archosauria</taxon>
        <taxon>Crocodylia</taxon>
        <taxon>Alligatoridae</taxon>
        <taxon>Alligatorinae</taxon>
        <taxon>Alligator</taxon>
    </lineage>
</organism>
<evidence type="ECO:0000256" key="1">
    <source>
        <dbReference type="ARBA" id="ARBA00022723"/>
    </source>
</evidence>
<keyword evidence="3" id="KW-0175">Coiled coil</keyword>
<keyword evidence="6" id="KW-1185">Reference proteome</keyword>
<dbReference type="PROSITE" id="PS00018">
    <property type="entry name" value="EF_HAND_1"/>
    <property type="match status" value="1"/>
</dbReference>
<evidence type="ECO:0000256" key="4">
    <source>
        <dbReference type="SAM" id="MobiDB-lite"/>
    </source>
</evidence>
<dbReference type="AlphaFoldDB" id="A0A3Q0GPS3"/>
<dbReference type="KEGG" id="asn:102386840"/>
<dbReference type="Gene3D" id="1.10.238.10">
    <property type="entry name" value="EF-hand"/>
    <property type="match status" value="1"/>
</dbReference>
<dbReference type="SUPFAM" id="SSF47473">
    <property type="entry name" value="EF-hand"/>
    <property type="match status" value="1"/>
</dbReference>
<feature type="region of interest" description="Disordered" evidence="4">
    <location>
        <begin position="1"/>
        <end position="36"/>
    </location>
</feature>
<feature type="domain" description="EF-hand" evidence="5">
    <location>
        <begin position="77"/>
        <end position="112"/>
    </location>
</feature>
<name>A0A3Q0GPS3_ALLSI</name>
<dbReference type="SMART" id="SM00054">
    <property type="entry name" value="EFh"/>
    <property type="match status" value="2"/>
</dbReference>
<feature type="compositionally biased region" description="Basic residues" evidence="4">
    <location>
        <begin position="1"/>
        <end position="20"/>
    </location>
</feature>
<keyword evidence="1" id="KW-0479">Metal-binding</keyword>
<protein>
    <submittedName>
        <fullName evidence="7 8">EF-hand calcium-binding domain-containing protein 4B</fullName>
    </submittedName>
</protein>
<evidence type="ECO:0000256" key="3">
    <source>
        <dbReference type="SAM" id="Coils"/>
    </source>
</evidence>
<dbReference type="PROSITE" id="PS50222">
    <property type="entry name" value="EF_HAND_2"/>
    <property type="match status" value="1"/>
</dbReference>
<proteinExistence type="predicted"/>
<dbReference type="InterPro" id="IPR011992">
    <property type="entry name" value="EF-hand-dom_pair"/>
</dbReference>
<dbReference type="InterPro" id="IPR018247">
    <property type="entry name" value="EF_Hand_1_Ca_BS"/>
</dbReference>
<dbReference type="Pfam" id="PF13499">
    <property type="entry name" value="EF-hand_7"/>
    <property type="match status" value="1"/>
</dbReference>
<evidence type="ECO:0000313" key="6">
    <source>
        <dbReference type="Proteomes" id="UP000189705"/>
    </source>
</evidence>
<accession>A0A3Q0GPS3</accession>
<dbReference type="GO" id="GO:0005509">
    <property type="term" value="F:calcium ion binding"/>
    <property type="evidence" value="ECO:0007669"/>
    <property type="project" value="InterPro"/>
</dbReference>
<evidence type="ECO:0000313" key="7">
    <source>
        <dbReference type="RefSeq" id="XP_025061794.1"/>
    </source>
</evidence>
<dbReference type="InterPro" id="IPR002048">
    <property type="entry name" value="EF_hand_dom"/>
</dbReference>
<dbReference type="GeneID" id="102386840"/>
<feature type="coiled-coil region" evidence="3">
    <location>
        <begin position="212"/>
        <end position="289"/>
    </location>
</feature>
<reference evidence="7 8" key="1">
    <citation type="submission" date="2025-04" db="UniProtKB">
        <authorList>
            <consortium name="RefSeq"/>
        </authorList>
    </citation>
    <scope>IDENTIFICATION</scope>
</reference>
<evidence type="ECO:0000259" key="5">
    <source>
        <dbReference type="PROSITE" id="PS50222"/>
    </source>
</evidence>
<evidence type="ECO:0000256" key="2">
    <source>
        <dbReference type="ARBA" id="ARBA00022837"/>
    </source>
</evidence>